<dbReference type="Gene3D" id="3.40.390.10">
    <property type="entry name" value="Collagenase (Catalytic Domain)"/>
    <property type="match status" value="1"/>
</dbReference>
<dbReference type="GO" id="GO:0008270">
    <property type="term" value="F:zinc ion binding"/>
    <property type="evidence" value="ECO:0007669"/>
    <property type="project" value="UniProtKB-UniRule"/>
</dbReference>
<keyword evidence="1 2" id="KW-0862">Zinc</keyword>
<dbReference type="InterPro" id="IPR024079">
    <property type="entry name" value="MetalloPept_cat_dom_sf"/>
</dbReference>
<dbReference type="GO" id="GO:0004222">
    <property type="term" value="F:metalloendopeptidase activity"/>
    <property type="evidence" value="ECO:0007669"/>
    <property type="project" value="UniProtKB-UniRule"/>
</dbReference>
<feature type="binding site" evidence="1">
    <location>
        <position position="159"/>
    </location>
    <ligand>
        <name>Zn(2+)</name>
        <dbReference type="ChEBI" id="CHEBI:29105"/>
        <note>catalytic</note>
    </ligand>
</feature>
<evidence type="ECO:0000256" key="1">
    <source>
        <dbReference type="PROSITE-ProRule" id="PRU01211"/>
    </source>
</evidence>
<proteinExistence type="predicted"/>
<feature type="region of interest" description="Disordered" evidence="3">
    <location>
        <begin position="322"/>
        <end position="412"/>
    </location>
</feature>
<dbReference type="EMBL" id="BLLK01000069">
    <property type="protein sequence ID" value="GFH60254.1"/>
    <property type="molecule type" value="Genomic_DNA"/>
</dbReference>
<sequence>MKFITQLLSLVVALSPFVSATSEYGRFLEGDIYIHDSNENFYLNPSTGLPLESSFWKDDLTAKGSFRIQVYIPIFDYTPAEYKIIQKSLRDLARRAKVVKFKFLFEKPIAGTPFLHVKKGNHCGSYVGQTQSAFSSTGQLLTLGPQCLTEGTVMHEFIHALGFQHENSRKDRDLFLTINEENIESGMEENFKPRSIEHKIYGTKYNLESVMHFSPEAFSSSGEPTFNIRGNDKKSEDYNIGQRDSASKGDIVKIRLAYQCTSTSNDDALRTKKSYRRARCTSVCTCGLYMNGCKNRNNYCSTGLICEENTCKPMGPNYKAIKMNGGKRPFHAGNGKPDHAGEKGKPDHAGKNGEKSGKEDKSKKDKSDKEDKSKKDKSDKEDKSKNGKGNGLKLGHDKEKSDSGKHLGQEEK</sequence>
<evidence type="ECO:0000259" key="4">
    <source>
        <dbReference type="PROSITE" id="PS51864"/>
    </source>
</evidence>
<dbReference type="SUPFAM" id="SSF55486">
    <property type="entry name" value="Metalloproteases ('zincins'), catalytic domain"/>
    <property type="match status" value="1"/>
</dbReference>
<dbReference type="GO" id="GO:0006508">
    <property type="term" value="P:proteolysis"/>
    <property type="evidence" value="ECO:0007669"/>
    <property type="project" value="UniProtKB-KW"/>
</dbReference>
<comment type="caution">
    <text evidence="5">The sequence shown here is derived from an EMBL/GenBank/DDBJ whole genome shotgun (WGS) entry which is preliminary data.</text>
</comment>
<evidence type="ECO:0000313" key="5">
    <source>
        <dbReference type="EMBL" id="GFH60254.1"/>
    </source>
</evidence>
<evidence type="ECO:0000256" key="3">
    <source>
        <dbReference type="SAM" id="MobiDB-lite"/>
    </source>
</evidence>
<feature type="active site" evidence="1">
    <location>
        <position position="156"/>
    </location>
</feature>
<gene>
    <name evidence="5" type="ORF">CTEN210_16730</name>
</gene>
<keyword evidence="1 2" id="KW-0645">Protease</keyword>
<organism evidence="5 6">
    <name type="scientific">Chaetoceros tenuissimus</name>
    <dbReference type="NCBI Taxonomy" id="426638"/>
    <lineage>
        <taxon>Eukaryota</taxon>
        <taxon>Sar</taxon>
        <taxon>Stramenopiles</taxon>
        <taxon>Ochrophyta</taxon>
        <taxon>Bacillariophyta</taxon>
        <taxon>Coscinodiscophyceae</taxon>
        <taxon>Chaetocerotophycidae</taxon>
        <taxon>Chaetocerotales</taxon>
        <taxon>Chaetocerotaceae</taxon>
        <taxon>Chaetoceros</taxon>
    </lineage>
</organism>
<feature type="binding site" evidence="1">
    <location>
        <position position="155"/>
    </location>
    <ligand>
        <name>Zn(2+)</name>
        <dbReference type="ChEBI" id="CHEBI:29105"/>
        <note>catalytic</note>
    </ligand>
</feature>
<evidence type="ECO:0000256" key="2">
    <source>
        <dbReference type="RuleBase" id="RU361183"/>
    </source>
</evidence>
<feature type="compositionally biased region" description="Basic and acidic residues" evidence="3">
    <location>
        <begin position="336"/>
        <end position="385"/>
    </location>
</feature>
<dbReference type="PANTHER" id="PTHR10127:SF850">
    <property type="entry name" value="METALLOENDOPEPTIDASE"/>
    <property type="match status" value="1"/>
</dbReference>
<dbReference type="PANTHER" id="PTHR10127">
    <property type="entry name" value="DISCOIDIN, CUB, EGF, LAMININ , AND ZINC METALLOPROTEASE DOMAIN CONTAINING"/>
    <property type="match status" value="1"/>
</dbReference>
<keyword evidence="1 2" id="KW-0482">Metalloprotease</keyword>
<feature type="region of interest" description="Disordered" evidence="3">
    <location>
        <begin position="222"/>
        <end position="243"/>
    </location>
</feature>
<dbReference type="Pfam" id="PF01400">
    <property type="entry name" value="Astacin"/>
    <property type="match status" value="1"/>
</dbReference>
<feature type="binding site" evidence="1">
    <location>
        <position position="165"/>
    </location>
    <ligand>
        <name>Zn(2+)</name>
        <dbReference type="ChEBI" id="CHEBI:29105"/>
        <note>catalytic</note>
    </ligand>
</feature>
<dbReference type="InterPro" id="IPR006026">
    <property type="entry name" value="Peptidase_Metallo"/>
</dbReference>
<protein>
    <recommendedName>
        <fullName evidence="2">Metalloendopeptidase</fullName>
        <ecNumber evidence="2">3.4.24.-</ecNumber>
    </recommendedName>
</protein>
<dbReference type="SMART" id="SM00235">
    <property type="entry name" value="ZnMc"/>
    <property type="match status" value="1"/>
</dbReference>
<dbReference type="Proteomes" id="UP001054902">
    <property type="component" value="Unassembled WGS sequence"/>
</dbReference>
<keyword evidence="2" id="KW-0732">Signal</keyword>
<dbReference type="EC" id="3.4.24.-" evidence="2"/>
<dbReference type="AlphaFoldDB" id="A0AAD3DCR1"/>
<dbReference type="InterPro" id="IPR001506">
    <property type="entry name" value="Peptidase_M12A"/>
</dbReference>
<comment type="caution">
    <text evidence="1">Lacks conserved residue(s) required for the propagation of feature annotation.</text>
</comment>
<comment type="cofactor">
    <cofactor evidence="1 2">
        <name>Zn(2+)</name>
        <dbReference type="ChEBI" id="CHEBI:29105"/>
    </cofactor>
    <text evidence="1 2">Binds 1 zinc ion per subunit.</text>
</comment>
<feature type="chain" id="PRO_5041779618" description="Metalloendopeptidase" evidence="2">
    <location>
        <begin position="21"/>
        <end position="412"/>
    </location>
</feature>
<dbReference type="PROSITE" id="PS51864">
    <property type="entry name" value="ASTACIN"/>
    <property type="match status" value="1"/>
</dbReference>
<reference evidence="5 6" key="1">
    <citation type="journal article" date="2021" name="Sci. Rep.">
        <title>The genome of the diatom Chaetoceros tenuissimus carries an ancient integrated fragment of an extant virus.</title>
        <authorList>
            <person name="Hongo Y."/>
            <person name="Kimura K."/>
            <person name="Takaki Y."/>
            <person name="Yoshida Y."/>
            <person name="Baba S."/>
            <person name="Kobayashi G."/>
            <person name="Nagasaki K."/>
            <person name="Hano T."/>
            <person name="Tomaru Y."/>
        </authorList>
    </citation>
    <scope>NUCLEOTIDE SEQUENCE [LARGE SCALE GENOMIC DNA]</scope>
    <source>
        <strain evidence="5 6">NIES-3715</strain>
    </source>
</reference>
<name>A0AAD3DCR1_9STRA</name>
<feature type="compositionally biased region" description="Basic and acidic residues" evidence="3">
    <location>
        <begin position="394"/>
        <end position="412"/>
    </location>
</feature>
<feature type="signal peptide" evidence="2">
    <location>
        <begin position="1"/>
        <end position="20"/>
    </location>
</feature>
<keyword evidence="6" id="KW-1185">Reference proteome</keyword>
<accession>A0AAD3DCR1</accession>
<evidence type="ECO:0000313" key="6">
    <source>
        <dbReference type="Proteomes" id="UP001054902"/>
    </source>
</evidence>
<feature type="domain" description="Peptidase M12A" evidence="4">
    <location>
        <begin position="40"/>
        <end position="261"/>
    </location>
</feature>
<dbReference type="PRINTS" id="PR00480">
    <property type="entry name" value="ASTACIN"/>
</dbReference>
<keyword evidence="1 2" id="KW-0378">Hydrolase</keyword>
<keyword evidence="1 2" id="KW-0479">Metal-binding</keyword>